<accession>A0A0D2L4D8</accession>
<evidence type="ECO:0000259" key="6">
    <source>
        <dbReference type="PROSITE" id="PS50048"/>
    </source>
</evidence>
<dbReference type="GeneID" id="27706342"/>
<dbReference type="SMART" id="SM00066">
    <property type="entry name" value="GAL4"/>
    <property type="match status" value="1"/>
</dbReference>
<dbReference type="EMBL" id="KN848062">
    <property type="protein sequence ID" value="KIY03904.1"/>
    <property type="molecule type" value="Genomic_DNA"/>
</dbReference>
<dbReference type="Pfam" id="PF00172">
    <property type="entry name" value="Zn_clus"/>
    <property type="match status" value="1"/>
</dbReference>
<protein>
    <recommendedName>
        <fullName evidence="6">Zn(2)-C6 fungal-type domain-containing protein</fullName>
    </recommendedName>
</protein>
<dbReference type="SUPFAM" id="SSF57701">
    <property type="entry name" value="Zn2/Cys6 DNA-binding domain"/>
    <property type="match status" value="1"/>
</dbReference>
<keyword evidence="8" id="KW-1185">Reference proteome</keyword>
<dbReference type="PANTHER" id="PTHR47657">
    <property type="entry name" value="STEROL REGULATORY ELEMENT-BINDING PROTEIN ECM22"/>
    <property type="match status" value="1"/>
</dbReference>
<dbReference type="InterPro" id="IPR036864">
    <property type="entry name" value="Zn2-C6_fun-type_DNA-bd_sf"/>
</dbReference>
<dbReference type="InterPro" id="IPR021858">
    <property type="entry name" value="Fun_TF"/>
</dbReference>
<dbReference type="GO" id="GO:0003677">
    <property type="term" value="F:DNA binding"/>
    <property type="evidence" value="ECO:0007669"/>
    <property type="project" value="UniProtKB-KW"/>
</dbReference>
<dbReference type="PROSITE" id="PS50048">
    <property type="entry name" value="ZN2_CY6_FUNGAL_2"/>
    <property type="match status" value="1"/>
</dbReference>
<keyword evidence="3" id="KW-0804">Transcription</keyword>
<dbReference type="CDD" id="cd00067">
    <property type="entry name" value="GAL4"/>
    <property type="match status" value="1"/>
</dbReference>
<proteinExistence type="predicted"/>
<dbReference type="Proteomes" id="UP000053411">
    <property type="component" value="Unassembled WGS sequence"/>
</dbReference>
<dbReference type="GO" id="GO:0008270">
    <property type="term" value="F:zinc ion binding"/>
    <property type="evidence" value="ECO:0007669"/>
    <property type="project" value="InterPro"/>
</dbReference>
<gene>
    <name evidence="7" type="ORF">Z520_00596</name>
</gene>
<dbReference type="RefSeq" id="XP_016638026.1">
    <property type="nucleotide sequence ID" value="XM_016771116.1"/>
</dbReference>
<dbReference type="InterPro" id="IPR001138">
    <property type="entry name" value="Zn2Cys6_DnaBD"/>
</dbReference>
<feature type="region of interest" description="Disordered" evidence="5">
    <location>
        <begin position="69"/>
        <end position="104"/>
    </location>
</feature>
<keyword evidence="2" id="KW-0238">DNA-binding</keyword>
<evidence type="ECO:0000256" key="5">
    <source>
        <dbReference type="SAM" id="MobiDB-lite"/>
    </source>
</evidence>
<evidence type="ECO:0000313" key="7">
    <source>
        <dbReference type="EMBL" id="KIY03904.1"/>
    </source>
</evidence>
<dbReference type="Pfam" id="PF11951">
    <property type="entry name" value="Fungal_trans_2"/>
    <property type="match status" value="1"/>
</dbReference>
<dbReference type="Gene3D" id="4.10.240.10">
    <property type="entry name" value="Zn(2)-C6 fungal-type DNA-binding domain"/>
    <property type="match status" value="1"/>
</dbReference>
<dbReference type="STRING" id="1442371.A0A0D2L4D8"/>
<keyword evidence="4" id="KW-0539">Nucleus</keyword>
<dbReference type="VEuPathDB" id="FungiDB:Z520_00596"/>
<dbReference type="OrthoDB" id="3546279at2759"/>
<evidence type="ECO:0000313" key="8">
    <source>
        <dbReference type="Proteomes" id="UP000053411"/>
    </source>
</evidence>
<evidence type="ECO:0000256" key="4">
    <source>
        <dbReference type="ARBA" id="ARBA00023242"/>
    </source>
</evidence>
<dbReference type="InterPro" id="IPR052400">
    <property type="entry name" value="Zn2-C6_fungal_TF"/>
</dbReference>
<evidence type="ECO:0000256" key="3">
    <source>
        <dbReference type="ARBA" id="ARBA00023163"/>
    </source>
</evidence>
<dbReference type="PANTHER" id="PTHR47657:SF14">
    <property type="entry name" value="ZN(2)-C6 FUNGAL-TYPE DOMAIN-CONTAINING PROTEIN"/>
    <property type="match status" value="1"/>
</dbReference>
<name>A0A0D2L4D8_9EURO</name>
<feature type="domain" description="Zn(2)-C6 fungal-type" evidence="6">
    <location>
        <begin position="30"/>
        <end position="60"/>
    </location>
</feature>
<evidence type="ECO:0000256" key="2">
    <source>
        <dbReference type="ARBA" id="ARBA00023125"/>
    </source>
</evidence>
<dbReference type="AlphaFoldDB" id="A0A0D2L4D8"/>
<sequence length="428" mass="48507">MAAAMDIDGDNELQAPRRITKVFHRKSRNGCQTCRTRRIKCDERRPICLNCESRGMACAFVQSVHIQQTPKTYPMPSPPEETDRISDADPSVRSNDEPSGTPSFSLSNLSTFNNVLEMPESRSRRLLELRLLNHYSEHLIKPFPDLANSNLVTAWSAEVPRLSLKHDNLLYMMFSCAASHLLRAQPDDGELNAAADVYLGLALREQHQAVSKLSGENADAVCFAAMLLLITSVARLWRRPLEPYSPPMEWLRLGTGAGTVLRAAKDIFKQDTSSKMMLLINAPPVFDVKVLFAKENLKPFSRVLELEKIQHAGPGWDAERFEVLEKSLCYIGYLYLSVDEDEPVYIVARKIVSFAIFVPRPFVELVEEKHPCALVILAHYFALMARFPSVWWIGKTPRREVHAIHDALPSEWQDQMKWPMMMAGLTLS</sequence>
<organism evidence="7 8">
    <name type="scientific">Fonsecaea multimorphosa CBS 102226</name>
    <dbReference type="NCBI Taxonomy" id="1442371"/>
    <lineage>
        <taxon>Eukaryota</taxon>
        <taxon>Fungi</taxon>
        <taxon>Dikarya</taxon>
        <taxon>Ascomycota</taxon>
        <taxon>Pezizomycotina</taxon>
        <taxon>Eurotiomycetes</taxon>
        <taxon>Chaetothyriomycetidae</taxon>
        <taxon>Chaetothyriales</taxon>
        <taxon>Herpotrichiellaceae</taxon>
        <taxon>Fonsecaea</taxon>
    </lineage>
</organism>
<reference evidence="7 8" key="1">
    <citation type="submission" date="2015-01" db="EMBL/GenBank/DDBJ databases">
        <title>The Genome Sequence of Fonsecaea multimorphosa CBS 102226.</title>
        <authorList>
            <consortium name="The Broad Institute Genomics Platform"/>
            <person name="Cuomo C."/>
            <person name="de Hoog S."/>
            <person name="Gorbushina A."/>
            <person name="Stielow B."/>
            <person name="Teixiera M."/>
            <person name="Abouelleil A."/>
            <person name="Chapman S.B."/>
            <person name="Priest M."/>
            <person name="Young S.K."/>
            <person name="Wortman J."/>
            <person name="Nusbaum C."/>
            <person name="Birren B."/>
        </authorList>
    </citation>
    <scope>NUCLEOTIDE SEQUENCE [LARGE SCALE GENOMIC DNA]</scope>
    <source>
        <strain evidence="7 8">CBS 102226</strain>
    </source>
</reference>
<evidence type="ECO:0000256" key="1">
    <source>
        <dbReference type="ARBA" id="ARBA00023015"/>
    </source>
</evidence>
<dbReference type="GO" id="GO:0000981">
    <property type="term" value="F:DNA-binding transcription factor activity, RNA polymerase II-specific"/>
    <property type="evidence" value="ECO:0007669"/>
    <property type="project" value="InterPro"/>
</dbReference>
<dbReference type="PROSITE" id="PS00463">
    <property type="entry name" value="ZN2_CY6_FUNGAL_1"/>
    <property type="match status" value="1"/>
</dbReference>
<keyword evidence="1" id="KW-0805">Transcription regulation</keyword>